<evidence type="ECO:0000256" key="2">
    <source>
        <dbReference type="ARBA" id="ARBA00022475"/>
    </source>
</evidence>
<keyword evidence="8 9" id="KW-0472">Membrane</keyword>
<evidence type="ECO:0000256" key="4">
    <source>
        <dbReference type="ARBA" id="ARBA00022692"/>
    </source>
</evidence>
<dbReference type="EMBL" id="CP063213">
    <property type="protein sequence ID" value="QOR46371.1"/>
    <property type="molecule type" value="Genomic_DNA"/>
</dbReference>
<evidence type="ECO:0000256" key="9">
    <source>
        <dbReference type="HAMAP-Rule" id="MF_00161"/>
    </source>
</evidence>
<evidence type="ECO:0000256" key="1">
    <source>
        <dbReference type="ARBA" id="ARBA00006139"/>
    </source>
</evidence>
<dbReference type="GO" id="GO:0006508">
    <property type="term" value="P:proteolysis"/>
    <property type="evidence" value="ECO:0007669"/>
    <property type="project" value="UniProtKB-KW"/>
</dbReference>
<dbReference type="NCBIfam" id="TIGR00077">
    <property type="entry name" value="lspA"/>
    <property type="match status" value="1"/>
</dbReference>
<keyword evidence="13" id="KW-1185">Reference proteome</keyword>
<dbReference type="PRINTS" id="PR00781">
    <property type="entry name" value="LIPOSIGPTASE"/>
</dbReference>
<evidence type="ECO:0000256" key="6">
    <source>
        <dbReference type="ARBA" id="ARBA00022801"/>
    </source>
</evidence>
<feature type="transmembrane region" description="Helical" evidence="9">
    <location>
        <begin position="87"/>
        <end position="106"/>
    </location>
</feature>
<feature type="active site" evidence="9">
    <location>
        <position position="118"/>
    </location>
</feature>
<keyword evidence="7 9" id="KW-1133">Transmembrane helix</keyword>
<sequence length="159" mass="16996">MKRLLLPLLLGLVTIVADQLTKAWALSALGDGRTVNIIGDFLSLHLTFNSGAAFSLGNSSTWVITLIAAIVSVGLPFLIARSARVPAIMLGFIWGGAIGNLIDRLFREPGFPRGHVVDMINYNGWFIGNVADIALVVAVIALVAYEFFSRDEAVEAGAQ</sequence>
<comment type="caution">
    <text evidence="9">Lacks conserved residue(s) required for the propagation of feature annotation.</text>
</comment>
<comment type="similarity">
    <text evidence="1 9 11">Belongs to the peptidase A8 family.</text>
</comment>
<evidence type="ECO:0000256" key="3">
    <source>
        <dbReference type="ARBA" id="ARBA00022670"/>
    </source>
</evidence>
<dbReference type="AlphaFoldDB" id="A0A7M1QX09"/>
<keyword evidence="3 9" id="KW-0645">Protease</keyword>
<comment type="function">
    <text evidence="9 10">This protein specifically catalyzes the removal of signal peptides from prolipoproteins.</text>
</comment>
<evidence type="ECO:0000256" key="11">
    <source>
        <dbReference type="RuleBase" id="RU004181"/>
    </source>
</evidence>
<evidence type="ECO:0000256" key="7">
    <source>
        <dbReference type="ARBA" id="ARBA00022989"/>
    </source>
</evidence>
<dbReference type="EC" id="3.4.23.36" evidence="9"/>
<organism evidence="12 13">
    <name type="scientific">Trueperella pecoris</name>
    <dbReference type="NCBI Taxonomy" id="2733571"/>
    <lineage>
        <taxon>Bacteria</taxon>
        <taxon>Bacillati</taxon>
        <taxon>Actinomycetota</taxon>
        <taxon>Actinomycetes</taxon>
        <taxon>Actinomycetales</taxon>
        <taxon>Actinomycetaceae</taxon>
        <taxon>Trueperella</taxon>
    </lineage>
</organism>
<reference evidence="12 13" key="1">
    <citation type="submission" date="2020-10" db="EMBL/GenBank/DDBJ databases">
        <title>Trueperella pecoris sp. nov. isolated from bovine and porcine specimens.</title>
        <authorList>
            <person name="Schoenecker L."/>
            <person name="Schnydrig P."/>
            <person name="Brodard I."/>
            <person name="Thomann A."/>
            <person name="Hemphill A."/>
            <person name="Rodriguez-Campos S."/>
            <person name="Perreten V."/>
            <person name="Jores J."/>
            <person name="Kittl S."/>
        </authorList>
    </citation>
    <scope>NUCLEOTIDE SEQUENCE [LARGE SCALE GENOMIC DNA]</scope>
    <source>
        <strain evidence="12 13">15A0121</strain>
    </source>
</reference>
<dbReference type="Proteomes" id="UP000595053">
    <property type="component" value="Chromosome"/>
</dbReference>
<evidence type="ECO:0000313" key="12">
    <source>
        <dbReference type="EMBL" id="QOR46371.1"/>
    </source>
</evidence>
<comment type="pathway">
    <text evidence="9">Protein modification; lipoprotein biosynthesis (signal peptide cleavage).</text>
</comment>
<dbReference type="InterPro" id="IPR001872">
    <property type="entry name" value="Peptidase_A8"/>
</dbReference>
<evidence type="ECO:0000256" key="10">
    <source>
        <dbReference type="RuleBase" id="RU000594"/>
    </source>
</evidence>
<keyword evidence="6 9" id="KW-0378">Hydrolase</keyword>
<comment type="subcellular location">
    <subcellularLocation>
        <location evidence="9">Cell membrane</location>
        <topology evidence="9">Multi-pass membrane protein</topology>
    </subcellularLocation>
</comment>
<keyword evidence="4 9" id="KW-0812">Transmembrane</keyword>
<dbReference type="Pfam" id="PF01252">
    <property type="entry name" value="Peptidase_A8"/>
    <property type="match status" value="1"/>
</dbReference>
<feature type="active site" evidence="9">
    <location>
        <position position="132"/>
    </location>
</feature>
<accession>A0A8A5UFN3</accession>
<dbReference type="PANTHER" id="PTHR33695">
    <property type="entry name" value="LIPOPROTEIN SIGNAL PEPTIDASE"/>
    <property type="match status" value="1"/>
</dbReference>
<proteinExistence type="inferred from homology"/>
<dbReference type="UniPathway" id="UPA00665"/>
<dbReference type="PROSITE" id="PS00855">
    <property type="entry name" value="SPASE_II"/>
    <property type="match status" value="1"/>
</dbReference>
<dbReference type="HAMAP" id="MF_00161">
    <property type="entry name" value="LspA"/>
    <property type="match status" value="1"/>
</dbReference>
<dbReference type="GO" id="GO:0004190">
    <property type="term" value="F:aspartic-type endopeptidase activity"/>
    <property type="evidence" value="ECO:0007669"/>
    <property type="project" value="UniProtKB-UniRule"/>
</dbReference>
<feature type="transmembrane region" description="Helical" evidence="9">
    <location>
        <begin position="126"/>
        <end position="145"/>
    </location>
</feature>
<feature type="transmembrane region" description="Helical" evidence="9">
    <location>
        <begin position="62"/>
        <end position="80"/>
    </location>
</feature>
<evidence type="ECO:0000256" key="8">
    <source>
        <dbReference type="ARBA" id="ARBA00023136"/>
    </source>
</evidence>
<comment type="catalytic activity">
    <reaction evidence="9 10">
        <text>Release of signal peptides from bacterial membrane prolipoproteins. Hydrolyzes -Xaa-Yaa-Zaa-|-(S,diacylglyceryl)Cys-, in which Xaa is hydrophobic (preferably Leu), and Yaa (Ala or Ser) and Zaa (Gly or Ala) have small, neutral side chains.</text>
        <dbReference type="EC" id="3.4.23.36"/>
    </reaction>
</comment>
<accession>A0A7M1QX09</accession>
<dbReference type="PANTHER" id="PTHR33695:SF1">
    <property type="entry name" value="LIPOPROTEIN SIGNAL PEPTIDASE"/>
    <property type="match status" value="1"/>
</dbReference>
<protein>
    <recommendedName>
        <fullName evidence="9">Lipoprotein signal peptidase</fullName>
        <ecNumber evidence="9">3.4.23.36</ecNumber>
    </recommendedName>
    <alternativeName>
        <fullName evidence="9">Prolipoprotein signal peptidase</fullName>
    </alternativeName>
    <alternativeName>
        <fullName evidence="9">Signal peptidase II</fullName>
        <shortName evidence="9">SPase II</shortName>
    </alternativeName>
</protein>
<evidence type="ECO:0000256" key="5">
    <source>
        <dbReference type="ARBA" id="ARBA00022750"/>
    </source>
</evidence>
<keyword evidence="5 9" id="KW-0064">Aspartyl protease</keyword>
<name>A0A7M1QX09_9ACTO</name>
<gene>
    <name evidence="9 12" type="primary">lspA</name>
    <name evidence="12" type="ORF">INS88_03985</name>
</gene>
<evidence type="ECO:0000313" key="13">
    <source>
        <dbReference type="Proteomes" id="UP000595053"/>
    </source>
</evidence>
<dbReference type="GO" id="GO:0005886">
    <property type="term" value="C:plasma membrane"/>
    <property type="evidence" value="ECO:0007669"/>
    <property type="project" value="UniProtKB-SubCell"/>
</dbReference>
<dbReference type="RefSeq" id="WP_193325937.1">
    <property type="nucleotide sequence ID" value="NZ_CP053291.1"/>
</dbReference>
<keyword evidence="2 9" id="KW-1003">Cell membrane</keyword>